<evidence type="ECO:0000313" key="1">
    <source>
        <dbReference type="EMBL" id="SAL84456.1"/>
    </source>
</evidence>
<accession>A0A158KTF5</accession>
<evidence type="ECO:0000313" key="2">
    <source>
        <dbReference type="Proteomes" id="UP000054925"/>
    </source>
</evidence>
<organism evidence="1 2">
    <name type="scientific">Caballeronia terrestris</name>
    <dbReference type="NCBI Taxonomy" id="1226301"/>
    <lineage>
        <taxon>Bacteria</taxon>
        <taxon>Pseudomonadati</taxon>
        <taxon>Pseudomonadota</taxon>
        <taxon>Betaproteobacteria</taxon>
        <taxon>Burkholderiales</taxon>
        <taxon>Burkholderiaceae</taxon>
        <taxon>Caballeronia</taxon>
    </lineage>
</organism>
<dbReference type="Pfam" id="PF13531">
    <property type="entry name" value="SBP_bac_11"/>
    <property type="match status" value="1"/>
</dbReference>
<dbReference type="Proteomes" id="UP000054925">
    <property type="component" value="Unassembled WGS sequence"/>
</dbReference>
<name>A0A158KTF5_9BURK</name>
<protein>
    <submittedName>
        <fullName evidence="1">Tungstate/molybdate binding protein</fullName>
    </submittedName>
</protein>
<reference evidence="1" key="1">
    <citation type="submission" date="2016-01" db="EMBL/GenBank/DDBJ databases">
        <authorList>
            <person name="Peeters C."/>
        </authorList>
    </citation>
    <scope>NUCLEOTIDE SEQUENCE [LARGE SCALE GENOMIC DNA]</scope>
    <source>
        <strain evidence="1">LMG 22937</strain>
    </source>
</reference>
<dbReference type="SUPFAM" id="SSF53850">
    <property type="entry name" value="Periplasmic binding protein-like II"/>
    <property type="match status" value="1"/>
</dbReference>
<comment type="caution">
    <text evidence="1">The sequence shown here is derived from an EMBL/GenBank/DDBJ whole genome shotgun (WGS) entry which is preliminary data.</text>
</comment>
<dbReference type="AlphaFoldDB" id="A0A158KTF5"/>
<dbReference type="EMBL" id="FCOL02000126">
    <property type="protein sequence ID" value="SAL84456.1"/>
    <property type="molecule type" value="Genomic_DNA"/>
</dbReference>
<dbReference type="Gene3D" id="3.40.190.10">
    <property type="entry name" value="Periplasmic binding protein-like II"/>
    <property type="match status" value="1"/>
</dbReference>
<gene>
    <name evidence="1" type="ORF">AWB67_06682</name>
</gene>
<sequence length="166" mass="17852">MGIVMDSGLGPAFAKANDVQYEGQGEGAYGMARLLASKNIVADVFVSINPGPMQILKDASLIDQAIPVASPSVVIAFNPRSAFAKQLEASRDGHGAPWWRILQTPGLRFGRTDPAIDPLGQNIIFSLKLAEQYYKQPDLTQKILGDVENPQQVFGESGLLTRLEAG</sequence>
<proteinExistence type="predicted"/>
<keyword evidence="2" id="KW-1185">Reference proteome</keyword>